<dbReference type="PANTHER" id="PTHR43022:SF1">
    <property type="entry name" value="PROTEIN SMF"/>
    <property type="match status" value="1"/>
</dbReference>
<dbReference type="InterPro" id="IPR003488">
    <property type="entry name" value="DprA"/>
</dbReference>
<name>A0A6I0FAR8_9FIRM</name>
<comment type="similarity">
    <text evidence="1">Belongs to the DprA/Smf family.</text>
</comment>
<gene>
    <name evidence="4" type="primary">dprA</name>
    <name evidence="4" type="ORF">F8154_05090</name>
</gene>
<evidence type="ECO:0000313" key="5">
    <source>
        <dbReference type="Proteomes" id="UP000432715"/>
    </source>
</evidence>
<dbReference type="InterPro" id="IPR041614">
    <property type="entry name" value="DprA_WH"/>
</dbReference>
<dbReference type="GO" id="GO:0009294">
    <property type="term" value="P:DNA-mediated transformation"/>
    <property type="evidence" value="ECO:0007669"/>
    <property type="project" value="InterPro"/>
</dbReference>
<comment type="caution">
    <text evidence="4">The sequence shown here is derived from an EMBL/GenBank/DDBJ whole genome shotgun (WGS) entry which is preliminary data.</text>
</comment>
<keyword evidence="5" id="KW-1185">Reference proteome</keyword>
<dbReference type="InterPro" id="IPR057666">
    <property type="entry name" value="DrpA_SLOG"/>
</dbReference>
<evidence type="ECO:0000256" key="1">
    <source>
        <dbReference type="ARBA" id="ARBA00006525"/>
    </source>
</evidence>
<dbReference type="PANTHER" id="PTHR43022">
    <property type="entry name" value="PROTEIN SMF"/>
    <property type="match status" value="1"/>
</dbReference>
<accession>A0A6I0FAR8</accession>
<dbReference type="EMBL" id="WBZC01000014">
    <property type="protein sequence ID" value="KAB3535894.1"/>
    <property type="molecule type" value="Genomic_DNA"/>
</dbReference>
<dbReference type="InterPro" id="IPR036388">
    <property type="entry name" value="WH-like_DNA-bd_sf"/>
</dbReference>
<dbReference type="Gene3D" id="1.10.10.10">
    <property type="entry name" value="Winged helix-like DNA-binding domain superfamily/Winged helix DNA-binding domain"/>
    <property type="match status" value="1"/>
</dbReference>
<protein>
    <submittedName>
        <fullName evidence="4">DNA-protecting protein DprA</fullName>
    </submittedName>
</protein>
<feature type="domain" description="DprA winged helix" evidence="3">
    <location>
        <begin position="307"/>
        <end position="359"/>
    </location>
</feature>
<dbReference type="Pfam" id="PF17782">
    <property type="entry name" value="WHD_DprA"/>
    <property type="match status" value="1"/>
</dbReference>
<dbReference type="SUPFAM" id="SSF46785">
    <property type="entry name" value="Winged helix' DNA-binding domain"/>
    <property type="match status" value="1"/>
</dbReference>
<organism evidence="4 5">
    <name type="scientific">Alkaliphilus pronyensis</name>
    <dbReference type="NCBI Taxonomy" id="1482732"/>
    <lineage>
        <taxon>Bacteria</taxon>
        <taxon>Bacillati</taxon>
        <taxon>Bacillota</taxon>
        <taxon>Clostridia</taxon>
        <taxon>Peptostreptococcales</taxon>
        <taxon>Natronincolaceae</taxon>
        <taxon>Alkaliphilus</taxon>
    </lineage>
</organism>
<feature type="domain" description="Smf/DprA SLOG" evidence="2">
    <location>
        <begin position="81"/>
        <end position="289"/>
    </location>
</feature>
<dbReference type="NCBIfam" id="TIGR00732">
    <property type="entry name" value="dprA"/>
    <property type="match status" value="1"/>
</dbReference>
<evidence type="ECO:0000259" key="3">
    <source>
        <dbReference type="Pfam" id="PF17782"/>
    </source>
</evidence>
<sequence length="364" mass="40711">MMLKERDFLIWLSHIGGISFKLLNNLYDYFGCLEELLTAKESHISIALNNNRIITNRLIKNRSKQYIEEIIHQCNEKGIQALTISDSDYPEKLKGIYDPPYVIYLKGKLDMTYPIVAIVGARKATPYGKWAAFSFARQLAQWKVGTISGLAYGIDTEAHRGTLADKQYTIGVLGCGIDQCYPVSNTNLMVEILENNGCILSEYPPGTPPLKYHFPARNRIISGLSDGVFIVEAAKKSGALITVDFAIDHGKDVFVLPGNINSNLSKGTNSLIKDGAKMVLEVEDIIEDLKKTFNFISKKDNEIINVSLSNKEAKIYNIIKHEPIHIDYIVHKSGIKINEVNPILTVLELKGFICQLPGKMYTVV</sequence>
<dbReference type="OrthoDB" id="9785707at2"/>
<reference evidence="4 5" key="1">
    <citation type="submission" date="2019-10" db="EMBL/GenBank/DDBJ databases">
        <title>Alkaliphilus serpentinus sp. nov. and Alkaliphilus pronyensis sp. nov., two novel anaerobic alkaliphilic species isolated from the serpentinized-hosted hydrothermal field of the Prony Bay (New Caledonia).</title>
        <authorList>
            <person name="Postec A."/>
        </authorList>
    </citation>
    <scope>NUCLEOTIDE SEQUENCE [LARGE SCALE GENOMIC DNA]</scope>
    <source>
        <strain evidence="4 5">LacV</strain>
    </source>
</reference>
<dbReference type="AlphaFoldDB" id="A0A6I0FAR8"/>
<evidence type="ECO:0000259" key="2">
    <source>
        <dbReference type="Pfam" id="PF02481"/>
    </source>
</evidence>
<dbReference type="Proteomes" id="UP000432715">
    <property type="component" value="Unassembled WGS sequence"/>
</dbReference>
<dbReference type="SUPFAM" id="SSF102405">
    <property type="entry name" value="MCP/YpsA-like"/>
    <property type="match status" value="1"/>
</dbReference>
<proteinExistence type="inferred from homology"/>
<dbReference type="Pfam" id="PF02481">
    <property type="entry name" value="DNA_processg_A"/>
    <property type="match status" value="1"/>
</dbReference>
<dbReference type="Gene3D" id="3.40.50.450">
    <property type="match status" value="1"/>
</dbReference>
<dbReference type="InterPro" id="IPR036390">
    <property type="entry name" value="WH_DNA-bd_sf"/>
</dbReference>
<evidence type="ECO:0000313" key="4">
    <source>
        <dbReference type="EMBL" id="KAB3535894.1"/>
    </source>
</evidence>